<dbReference type="Proteomes" id="UP000092461">
    <property type="component" value="Unassembled WGS sequence"/>
</dbReference>
<accession>A0A1B0CDM7</accession>
<feature type="chain" id="PRO_5044555246" evidence="1">
    <location>
        <begin position="20"/>
        <end position="690"/>
    </location>
</feature>
<keyword evidence="2" id="KW-0675">Receptor</keyword>
<evidence type="ECO:0000313" key="3">
    <source>
        <dbReference type="EnsemblMetazoa" id="LLOJ002447-PA"/>
    </source>
</evidence>
<evidence type="ECO:0000313" key="4">
    <source>
        <dbReference type="Proteomes" id="UP000092461"/>
    </source>
</evidence>
<reference evidence="3" key="3">
    <citation type="submission" date="2020-05" db="UniProtKB">
        <authorList>
            <consortium name="EnsemblMetazoa"/>
        </authorList>
    </citation>
    <scope>IDENTIFICATION</scope>
    <source>
        <strain evidence="3">Jacobina</strain>
    </source>
</reference>
<evidence type="ECO:0000256" key="1">
    <source>
        <dbReference type="SAM" id="SignalP"/>
    </source>
</evidence>
<keyword evidence="4" id="KW-1185">Reference proteome</keyword>
<name>A0A1B0CDM7_LUTLO</name>
<reference evidence="2" key="2">
    <citation type="journal article" date="2020" name="BMC">
        <title>Leishmania infection induces a limited differential gene expression in the sand fly midgut.</title>
        <authorList>
            <person name="Coutinho-Abreu I.V."/>
            <person name="Serafim T.D."/>
            <person name="Meneses C."/>
            <person name="Kamhawi S."/>
            <person name="Oliveira F."/>
            <person name="Valenzuela J.G."/>
        </authorList>
    </citation>
    <scope>NUCLEOTIDE SEQUENCE</scope>
    <source>
        <strain evidence="2">Jacobina</strain>
        <tissue evidence="2">Midgut</tissue>
    </source>
</reference>
<sequence length="690" mass="79044">MKVSWIVLAILYYIITTSAHTRETPDFSCYFGNWTNGVCKFPWDGITDFNQCAVLLTIQDLKKDEENLRIFCDYEVSVCSIKIDFSLYDDLYGLYTTWANIRICFETEEYIDAKPFQFERKEVTKANPPEEIVVKTATPTNATLDWTNPDYCIDLDYHVRAEVSSNSREQFKDIYWSEYNCSESVRGSIFIPNLPYSDHNYLVKIRQKYVSAPDLEKFWSDEVVYGFRTKPSRPRVSPQTALGAFHTAHGGNVTIFWVGLEKKYWSASNFTYIVSYCHDYQFNTQSNSSRHVLWLNELDGQPNEYSVLKIPEGDIEICLRSGNSLGKSESFTKMKIFDTSLPPIRWVKKVLTNNTYEIIWSVSPAEKVTQFKLFVCKVDSVESESCRSSIVKVMKLSRKIFRYRYESEEILAFAVAPIYGDKSPGMTWARRRTKLPEILIRGVEPVNTTSVKILWSPLRDSLSGIRTNISLIYLNPNEPESSLTISKANSKMQQEGIYWTEIGGLSPESSVTIKYDDDLLPVRSCPNAIKFDLRHGVASVNVHFYPDRNSLWTTKLNGSVKEDKSQGSKLVLKNLQRHTTYLLEVESYTMDNGRRQCVLGQRKLFRTKSGKPGAVITKVINDGISLHLDCKVEENVNEDTIYEYSMRAVNDAVDEEDDTEGIPGPWSEVAFYNVNDYANEGSSLLLLLCS</sequence>
<evidence type="ECO:0000313" key="2">
    <source>
        <dbReference type="EMBL" id="MBC1170986.1"/>
    </source>
</evidence>
<reference evidence="4" key="1">
    <citation type="submission" date="2012-05" db="EMBL/GenBank/DDBJ databases">
        <title>Whole Genome Assembly of Lutzomyia longipalpis.</title>
        <authorList>
            <person name="Richards S."/>
            <person name="Qu C."/>
            <person name="Dillon R."/>
            <person name="Worley K."/>
            <person name="Scherer S."/>
            <person name="Batterton M."/>
            <person name="Taylor A."/>
            <person name="Hawes A."/>
            <person name="Hernandez B."/>
            <person name="Kovar C."/>
            <person name="Mandapat C."/>
            <person name="Pham C."/>
            <person name="Qu C."/>
            <person name="Jing C."/>
            <person name="Bess C."/>
            <person name="Bandaranaike D."/>
            <person name="Ngo D."/>
            <person name="Ongeri F."/>
            <person name="Arias F."/>
            <person name="Lara F."/>
            <person name="Weissenberger G."/>
            <person name="Kamau G."/>
            <person name="Han H."/>
            <person name="Shen H."/>
            <person name="Dinh H."/>
            <person name="Khalil I."/>
            <person name="Jones J."/>
            <person name="Shafer J."/>
            <person name="Jayaseelan J."/>
            <person name="Quiroz J."/>
            <person name="Blankenburg K."/>
            <person name="Nguyen L."/>
            <person name="Jackson L."/>
            <person name="Francisco L."/>
            <person name="Tang L.-Y."/>
            <person name="Pu L.-L."/>
            <person name="Perales L."/>
            <person name="Lorensuhewa L."/>
            <person name="Munidasa M."/>
            <person name="Coyle M."/>
            <person name="Taylor M."/>
            <person name="Puazo M."/>
            <person name="Firestine M."/>
            <person name="Scheel M."/>
            <person name="Javaid M."/>
            <person name="Wang M."/>
            <person name="Li M."/>
            <person name="Tabassum N."/>
            <person name="Saada N."/>
            <person name="Osuji N."/>
            <person name="Aqrawi P."/>
            <person name="Fu Q."/>
            <person name="Thornton R."/>
            <person name="Raj R."/>
            <person name="Goodspeed R."/>
            <person name="Mata R."/>
            <person name="Najjar R."/>
            <person name="Gubbala S."/>
            <person name="Lee S."/>
            <person name="Denson S."/>
            <person name="Patil S."/>
            <person name="Macmil S."/>
            <person name="Qi S."/>
            <person name="Matskevitch T."/>
            <person name="Palculict T."/>
            <person name="Mathew T."/>
            <person name="Vee V."/>
            <person name="Velamala V."/>
            <person name="Korchina V."/>
            <person name="Cai W."/>
            <person name="Liu W."/>
            <person name="Dai W."/>
            <person name="Zou X."/>
            <person name="Zhu Y."/>
            <person name="Zhang Y."/>
            <person name="Wu Y.-Q."/>
            <person name="Xin Y."/>
            <person name="Nazarath L."/>
            <person name="Kovar C."/>
            <person name="Han Y."/>
            <person name="Muzny D."/>
            <person name="Gibbs R."/>
        </authorList>
    </citation>
    <scope>NUCLEOTIDE SEQUENCE [LARGE SCALE GENOMIC DNA]</scope>
    <source>
        <strain evidence="4">Jacobina</strain>
    </source>
</reference>
<dbReference type="AlphaFoldDB" id="A0A1B0CDM7"/>
<dbReference type="EMBL" id="AJWK01008024">
    <property type="status" value="NOT_ANNOTATED_CDS"/>
    <property type="molecule type" value="Genomic_DNA"/>
</dbReference>
<dbReference type="EMBL" id="GITU01002283">
    <property type="protein sequence ID" value="MBC1170986.1"/>
    <property type="molecule type" value="Transcribed_RNA"/>
</dbReference>
<protein>
    <submittedName>
        <fullName evidence="2">Putative cytokine receptor rhopaloa</fullName>
    </submittedName>
</protein>
<proteinExistence type="predicted"/>
<dbReference type="VEuPathDB" id="VectorBase:LLONM1_008038"/>
<keyword evidence="1" id="KW-0732">Signal</keyword>
<organism evidence="3 4">
    <name type="scientific">Lutzomyia longipalpis</name>
    <name type="common">Sand fly</name>
    <dbReference type="NCBI Taxonomy" id="7200"/>
    <lineage>
        <taxon>Eukaryota</taxon>
        <taxon>Metazoa</taxon>
        <taxon>Ecdysozoa</taxon>
        <taxon>Arthropoda</taxon>
        <taxon>Hexapoda</taxon>
        <taxon>Insecta</taxon>
        <taxon>Pterygota</taxon>
        <taxon>Neoptera</taxon>
        <taxon>Endopterygota</taxon>
        <taxon>Diptera</taxon>
        <taxon>Nematocera</taxon>
        <taxon>Psychodoidea</taxon>
        <taxon>Psychodidae</taxon>
        <taxon>Lutzomyia</taxon>
        <taxon>Lutzomyia</taxon>
    </lineage>
</organism>
<dbReference type="VEuPathDB" id="VectorBase:LLOJ002447"/>
<feature type="signal peptide" evidence="1">
    <location>
        <begin position="1"/>
        <end position="19"/>
    </location>
</feature>
<dbReference type="EnsemblMetazoa" id="LLOJ002447-RA">
    <property type="protein sequence ID" value="LLOJ002447-PA"/>
    <property type="gene ID" value="LLOJ002447"/>
</dbReference>